<dbReference type="InterPro" id="IPR014914">
    <property type="entry name" value="RES_dom"/>
</dbReference>
<dbReference type="EMBL" id="JACXLD010000006">
    <property type="protein sequence ID" value="MBD2859548.1"/>
    <property type="molecule type" value="Genomic_DNA"/>
</dbReference>
<protein>
    <submittedName>
        <fullName evidence="2">RES family NAD+ phosphorylase</fullName>
    </submittedName>
</protein>
<sequence>MEPFWGVMPFRGLAYRVVESQEEVATMSLVDTLEEQSALEELIEDSKPIIEHGMGRHYLIHTPFRYPPLRHGSRFGSRFEPSIFYAGLTLRSALFESAFYGFYLDSRSLTPYPGSVMIEKTSFAVNVDAKQHADLAGVDDDALQNKLRDKSFYGFTQQLGRTLRTSGVESFSYPSARCSDGVNIGVFHIDTIKGNPSKLTQWHVKQSPDQAVYFSPSKNSPRYTFNRNDFAINGVIPAPSA</sequence>
<proteinExistence type="predicted"/>
<feature type="domain" description="RES" evidence="1">
    <location>
        <begin position="63"/>
        <end position="196"/>
    </location>
</feature>
<evidence type="ECO:0000259" key="1">
    <source>
        <dbReference type="SMART" id="SM00953"/>
    </source>
</evidence>
<gene>
    <name evidence="2" type="ORF">IB286_11080</name>
</gene>
<dbReference type="AlphaFoldDB" id="A0A927GWW7"/>
<name>A0A927GWW7_9GAMM</name>
<dbReference type="Pfam" id="PF08808">
    <property type="entry name" value="RES"/>
    <property type="match status" value="1"/>
</dbReference>
<keyword evidence="3" id="KW-1185">Reference proteome</keyword>
<dbReference type="SMART" id="SM00953">
    <property type="entry name" value="RES"/>
    <property type="match status" value="1"/>
</dbReference>
<accession>A0A927GWW7</accession>
<organism evidence="2 3">
    <name type="scientific">Spongiibacter pelagi</name>
    <dbReference type="NCBI Taxonomy" id="2760804"/>
    <lineage>
        <taxon>Bacteria</taxon>
        <taxon>Pseudomonadati</taxon>
        <taxon>Pseudomonadota</taxon>
        <taxon>Gammaproteobacteria</taxon>
        <taxon>Cellvibrionales</taxon>
        <taxon>Spongiibacteraceae</taxon>
        <taxon>Spongiibacter</taxon>
    </lineage>
</organism>
<evidence type="ECO:0000313" key="3">
    <source>
        <dbReference type="Proteomes" id="UP000610558"/>
    </source>
</evidence>
<reference evidence="2" key="1">
    <citation type="submission" date="2020-09" db="EMBL/GenBank/DDBJ databases">
        <authorList>
            <person name="Yoon J.-W."/>
        </authorList>
    </citation>
    <scope>NUCLEOTIDE SEQUENCE</scope>
    <source>
        <strain evidence="2">KMU-158</strain>
    </source>
</reference>
<dbReference type="Proteomes" id="UP000610558">
    <property type="component" value="Unassembled WGS sequence"/>
</dbReference>
<dbReference type="RefSeq" id="WP_190765514.1">
    <property type="nucleotide sequence ID" value="NZ_JACXLD010000006.1"/>
</dbReference>
<evidence type="ECO:0000313" key="2">
    <source>
        <dbReference type="EMBL" id="MBD2859548.1"/>
    </source>
</evidence>
<comment type="caution">
    <text evidence="2">The sequence shown here is derived from an EMBL/GenBank/DDBJ whole genome shotgun (WGS) entry which is preliminary data.</text>
</comment>